<dbReference type="Pfam" id="PF00454">
    <property type="entry name" value="PI3_PI4_kinase"/>
    <property type="match status" value="1"/>
</dbReference>
<dbReference type="GO" id="GO:0005524">
    <property type="term" value="F:ATP binding"/>
    <property type="evidence" value="ECO:0007669"/>
    <property type="project" value="UniProtKB-KW"/>
</dbReference>
<dbReference type="InterPro" id="IPR011990">
    <property type="entry name" value="TPR-like_helical_dom_sf"/>
</dbReference>
<evidence type="ECO:0000256" key="4">
    <source>
        <dbReference type="ARBA" id="ARBA00022527"/>
    </source>
</evidence>
<dbReference type="Pfam" id="PF02259">
    <property type="entry name" value="FAT"/>
    <property type="match status" value="1"/>
</dbReference>
<gene>
    <name evidence="19" type="ORF">AMTR_s00001p00163820</name>
</gene>
<dbReference type="InterPro" id="IPR050517">
    <property type="entry name" value="DDR_Repair_Kinase"/>
</dbReference>
<dbReference type="CDD" id="cd00892">
    <property type="entry name" value="PIKKc_ATR"/>
    <property type="match status" value="1"/>
</dbReference>
<keyword evidence="5" id="KW-0808">Transferase</keyword>
<evidence type="ECO:0000256" key="15">
    <source>
        <dbReference type="ARBA" id="ARBA00048679"/>
    </source>
</evidence>
<evidence type="ECO:0000256" key="11">
    <source>
        <dbReference type="ARBA" id="ARBA00023242"/>
    </source>
</evidence>
<organism evidence="19 20">
    <name type="scientific">Amborella trichopoda</name>
    <dbReference type="NCBI Taxonomy" id="13333"/>
    <lineage>
        <taxon>Eukaryota</taxon>
        <taxon>Viridiplantae</taxon>
        <taxon>Streptophyta</taxon>
        <taxon>Embryophyta</taxon>
        <taxon>Tracheophyta</taxon>
        <taxon>Spermatophyta</taxon>
        <taxon>Magnoliopsida</taxon>
        <taxon>Amborellales</taxon>
        <taxon>Amborellaceae</taxon>
        <taxon>Amborella</taxon>
    </lineage>
</organism>
<evidence type="ECO:0000259" key="18">
    <source>
        <dbReference type="PROSITE" id="PS51190"/>
    </source>
</evidence>
<dbReference type="Pfam" id="PF23593">
    <property type="entry name" value="HEAT_ATR"/>
    <property type="match status" value="1"/>
</dbReference>
<dbReference type="InterPro" id="IPR016024">
    <property type="entry name" value="ARM-type_fold"/>
</dbReference>
<keyword evidence="12" id="KW-0131">Cell cycle</keyword>
<feature type="domain" description="FAT" evidence="17">
    <location>
        <begin position="1580"/>
        <end position="2194"/>
    </location>
</feature>
<dbReference type="SMART" id="SM00146">
    <property type="entry name" value="PI3Kc"/>
    <property type="match status" value="1"/>
</dbReference>
<dbReference type="InterPro" id="IPR011989">
    <property type="entry name" value="ARM-like"/>
</dbReference>
<dbReference type="InterPro" id="IPR011009">
    <property type="entry name" value="Kinase-like_dom_sf"/>
</dbReference>
<dbReference type="eggNOG" id="KOG0890">
    <property type="taxonomic scope" value="Eukaryota"/>
</dbReference>
<evidence type="ECO:0000259" key="16">
    <source>
        <dbReference type="PROSITE" id="PS50290"/>
    </source>
</evidence>
<dbReference type="GO" id="GO:0000077">
    <property type="term" value="P:DNA damage checkpoint signaling"/>
    <property type="evidence" value="ECO:0000318"/>
    <property type="project" value="GO_Central"/>
</dbReference>
<dbReference type="SUPFAM" id="SSF48452">
    <property type="entry name" value="TPR-like"/>
    <property type="match status" value="2"/>
</dbReference>
<evidence type="ECO:0000256" key="5">
    <source>
        <dbReference type="ARBA" id="ARBA00022679"/>
    </source>
</evidence>
<keyword evidence="8" id="KW-0418">Kinase</keyword>
<dbReference type="Pfam" id="PF02260">
    <property type="entry name" value="FATC"/>
    <property type="match status" value="1"/>
</dbReference>
<dbReference type="InterPro" id="IPR012993">
    <property type="entry name" value="UME"/>
</dbReference>
<evidence type="ECO:0000313" key="20">
    <source>
        <dbReference type="Proteomes" id="UP000017836"/>
    </source>
</evidence>
<keyword evidence="10" id="KW-0234">DNA repair</keyword>
<dbReference type="PROSITE" id="PS50290">
    <property type="entry name" value="PI3_4_KINASE_3"/>
    <property type="match status" value="1"/>
</dbReference>
<dbReference type="EMBL" id="KI397142">
    <property type="protein sequence ID" value="ERM96276.1"/>
    <property type="molecule type" value="Genomic_DNA"/>
</dbReference>
<evidence type="ECO:0000313" key="19">
    <source>
        <dbReference type="EMBL" id="ERM96276.1"/>
    </source>
</evidence>
<sequence length="2647" mass="297957">MIFSSHHHAIFETVTSLLSLLRTGEREAYRQFFLDSMLLLEDLLSVASFYAEKSNFTASTTLSITCFCESFYEISSAPALFCDLPPCCKPAGGHGILVDVTDEPRWQPFSIWTIKILSKCLTEGTLHVEGLISPSFMLSACNLLCYGGADLHMSCFDFARTAAAVLDAELIPVEKLILSIASILAQDIQKLSTFRNCVYDSTIGACLTALHFTCHKDIVESTAMDLLRVFPLTLQNTESPELKVALCSAYTRIVKTCHPNIWGPESLLKILSYSKPCLELVDCIQVVINSLGPFNSGGKFDNGSMQASWSASCDRELETVSVGEKRVAHSNIDNLKSKRQRIEKDGLLSDVNFRIGDENHPTEDLPRISHLPNIISSAFDSDKISYANYWRGMLIEFIGLLNSGELENRPLTRENAVMALSILCIVFSNDPYSTLTVQIFQQVLEWIPWIFEQAMEINWSIFDLSIYLEAAYNVLLLQSFHPKDMKPMKDGGHGSIPSLYSYNLQLLQLLKLPWTQSHLVNQVYPLWKAKCLSVKVLSLMGIRPDLDILDLALQDNYEEVRVEAVTSIPVFLLCFNPDQISYVCRKIEVLGQDKSDKVNQGLANTIGYISCLYGSLCNAGSMKDNSSCKLYVEVGRGKQSQTSEFLSQRFWCPQCGIGSPYDQEKFLNSRYLSQVQCIDDGFEFEFGKILKLFFKLLLEESSEEVQVACVGITSRVLMHMQKEALTETRSEWIQCIDKLLLHDKRSMREAFCSQICGFLSSHVLDCLFSEGNENNKTKEQRLLDKLKHALAATEDPGVFETLLETAAEIMKGVDFHGQIFFFALALLLDQLDNPHISVRMTASRLILNSCQFHCGGGFDLIFSKFTNIRDELFEYLCSRLVSRPAMIREFSEAVVGIKMVDLVRMMIPIVLPKLVVSQKDNDQSVINLHELAKHLDTDLPLLLLEWCHKVLAFVLLQADGKELLSALQFYEMQTGSDTSEIFAAVLPALLDELVRFLGDSDTNETSRRTARVPQMIQEVASIVTGSNDLPQFLRNHFVGLINSIDRKMLRVDDPLLQKQALKCIEKLIEMIGSHLSTYVPKIMVLLMHAVEKETLQIEGLRVWHCFIQQLAKVSPLNLKHIASQVVASLIPFLERYDENTLQLNKAVEILEELIVSNRHLLDRHVRELPLLPNLPILKEVNKVIQEAHGSMSLRDQLRHAIDGLNHENLNVRHMVASELCKLLNVRREDVTAMILGEVGSDLDVISSLITALLKGCAEESRTIVGQRLKLVCAECLGALGAVDPAKVKVVSCRRFKIECSDDDLIFELINNHLARVFRAASDTVVQDSAALAIQELLKLAGCQASLDGNVSLFMSQLSKSRESERAFTEKDSDSSEMNKRGQRLWDRFSNYIKEIIAPCLTSKFQLQIVNESSSAGPIYKPSMSFRRWIYSWIRKLTKEATGSRANIFNACRGIVRHDMGTAIYLLPYLVLNAVCHGTTEARQSITEEILSVLTAAASDNSGAVVHGGQSEVCIQAIFTLLDNLGQWVDDLRQEVALSQSLQSSNLKQPSKRKDQPDGDQFVLVQCNNVTELLTAVPEVTLARASLRCQAHARSLLYFESHVRKKSGSFNPASERSGLFDDEDISFLMEIYSGLDEPDGLFGLAHLRTSSTLQDQILINEKAGNWSEALTCCEQALQMEPDSVQRHSGVLNCLLHMCHLQAMVTHVDGLISRITEYKKTWCMQGVQAAWRLGRWDLMDEYLSGAEQEGPVCSTSEINVSFDLGLAKILQALRKKDSYLVAEKIAQARQALLAPIAAAGMESYMRAYPLILKLHMLSELEDFYAVLSDISFLEKPFHLEDPRFSKLIKEWENRLRLTQPSLWAREPLLALRRLVFGASNLRAEVGNCWLQYAKLCRAAGHYETANRAILEAQSSGAPNVHMEKAKLLWGTRKTDRAIAELQQVLLHMSIEVLGSAASSSITSLSLIPPNHASVSATQALNQNQDAAKTILLYTRWIHHTGQKQKEDVLSLYTRVKELQPKWEKGYFFMAKYCDDLLVDARKRQEENQEGLMYEQRTSRIAPSAPVAHGSDEKPWWNHLPDVLLFYAKGLRRGHSHLFQALPRLLTLWFEFGSKYQRDGCASNKDLRTVHVRVMGIMRGCLKDLPTYQWLTALSQLVSRICHQNNEVALLVKHIIISVLQAYPQQALWTMAAVSKSTVAARREAAAEIIQGARKAISQGSEGNILFTQFAALIDYLIKLCFHSGQPKAKTINIATEFSALKRMMPVGIIMPIQQALTLTLPTYSTIFSDLPEYDPFSHAEHATIAGISDEAEILSSLQRPKKVIFHGSDGIDHPFLCKPKDDLRKDARMMEFTAMINRLLSKYPESRRRKLYIRTFAVIPLTEDCGMVEWVPHTRGLRQILQDIYIACGRFDRQKTNPMIKKIYDQQGQMPGDEMLRTKILPMFPPVFHKWFLNTFSEPAAWFRARVAYAHTTAVWSMVGHIVGLGDRHGENILFDSTTGDCVHVDFSCLFDKGLQLERPELVPFRLTQNMIDGLGITGYEGIFLRVCEITLSVLRTHRETLMSVLETFIHDPLVEWTKSHKSSGVEVQNPHAQRAISNIEARLQGVVVGVGAAPSLPLAVEGQAHRLIAEAVSHKNLGKMYIWWMPWF</sequence>
<evidence type="ECO:0000259" key="17">
    <source>
        <dbReference type="PROSITE" id="PS51189"/>
    </source>
</evidence>
<dbReference type="InterPro" id="IPR000403">
    <property type="entry name" value="PI3/4_kinase_cat_dom"/>
</dbReference>
<dbReference type="PROSITE" id="PS51189">
    <property type="entry name" value="FAT"/>
    <property type="match status" value="1"/>
</dbReference>
<evidence type="ECO:0000256" key="8">
    <source>
        <dbReference type="ARBA" id="ARBA00022777"/>
    </source>
</evidence>
<dbReference type="FunFam" id="1.10.1070.11:FF:000024">
    <property type="entry name" value="Serine/threonine-protein kinase ATR"/>
    <property type="match status" value="1"/>
</dbReference>
<dbReference type="Pfam" id="PF25030">
    <property type="entry name" value="M-HEAT_ATR"/>
    <property type="match status" value="1"/>
</dbReference>
<evidence type="ECO:0000256" key="10">
    <source>
        <dbReference type="ARBA" id="ARBA00023204"/>
    </source>
</evidence>
<comment type="subcellular location">
    <subcellularLocation>
        <location evidence="1">Nucleus</location>
    </subcellularLocation>
</comment>
<name>W1NLC6_AMBTC</name>
<comment type="similarity">
    <text evidence="2">Belongs to the PI3/PI4-kinase family. ATM subfamily.</text>
</comment>
<comment type="catalytic activity">
    <reaction evidence="15">
        <text>L-seryl-[protein] + ATP = O-phospho-L-seryl-[protein] + ADP + H(+)</text>
        <dbReference type="Rhea" id="RHEA:17989"/>
        <dbReference type="Rhea" id="RHEA-COMP:9863"/>
        <dbReference type="Rhea" id="RHEA-COMP:11604"/>
        <dbReference type="ChEBI" id="CHEBI:15378"/>
        <dbReference type="ChEBI" id="CHEBI:29999"/>
        <dbReference type="ChEBI" id="CHEBI:30616"/>
        <dbReference type="ChEBI" id="CHEBI:83421"/>
        <dbReference type="ChEBI" id="CHEBI:456216"/>
        <dbReference type="EC" id="2.7.11.1"/>
    </reaction>
</comment>
<keyword evidence="4" id="KW-0723">Serine/threonine-protein kinase</keyword>
<dbReference type="SUPFAM" id="SSF56112">
    <property type="entry name" value="Protein kinase-like (PK-like)"/>
    <property type="match status" value="1"/>
</dbReference>
<dbReference type="InterPro" id="IPR003151">
    <property type="entry name" value="PIK-rel_kinase_FAT"/>
</dbReference>
<evidence type="ECO:0000256" key="6">
    <source>
        <dbReference type="ARBA" id="ARBA00022741"/>
    </source>
</evidence>
<dbReference type="Pfam" id="PF08064">
    <property type="entry name" value="UME"/>
    <property type="match status" value="1"/>
</dbReference>
<dbReference type="Gene3D" id="1.25.10.10">
    <property type="entry name" value="Leucine-rich Repeat Variant"/>
    <property type="match status" value="1"/>
</dbReference>
<dbReference type="STRING" id="13333.W1NLC6"/>
<dbReference type="Gene3D" id="1.10.1070.11">
    <property type="entry name" value="Phosphatidylinositol 3-/4-kinase, catalytic domain"/>
    <property type="match status" value="1"/>
</dbReference>
<evidence type="ECO:0000256" key="13">
    <source>
        <dbReference type="ARBA" id="ARBA00024420"/>
    </source>
</evidence>
<dbReference type="InterPro" id="IPR036940">
    <property type="entry name" value="PI3/4_kinase_cat_sf"/>
</dbReference>
<dbReference type="OMA" id="YTVYSQM"/>
<feature type="domain" description="PI3K/PI4K catalytic" evidence="16">
    <location>
        <begin position="2305"/>
        <end position="2617"/>
    </location>
</feature>
<dbReference type="InterPro" id="IPR056802">
    <property type="entry name" value="ATR-like_M-HEAT"/>
</dbReference>
<dbReference type="PROSITE" id="PS00916">
    <property type="entry name" value="PI3_4_KINASE_2"/>
    <property type="match status" value="1"/>
</dbReference>
<dbReference type="GO" id="GO:0005694">
    <property type="term" value="C:chromosome"/>
    <property type="evidence" value="ECO:0000318"/>
    <property type="project" value="GO_Central"/>
</dbReference>
<dbReference type="InterPro" id="IPR057564">
    <property type="entry name" value="HEAT_ATR"/>
</dbReference>
<dbReference type="InterPro" id="IPR003152">
    <property type="entry name" value="FATC_dom"/>
</dbReference>
<proteinExistence type="inferred from homology"/>
<dbReference type="InterPro" id="IPR014009">
    <property type="entry name" value="PIK_FAT"/>
</dbReference>
<dbReference type="GO" id="GO:0005634">
    <property type="term" value="C:nucleus"/>
    <property type="evidence" value="ECO:0000318"/>
    <property type="project" value="GO_Central"/>
</dbReference>
<evidence type="ECO:0000256" key="14">
    <source>
        <dbReference type="ARBA" id="ARBA00047899"/>
    </source>
</evidence>
<evidence type="ECO:0000256" key="12">
    <source>
        <dbReference type="ARBA" id="ARBA00023306"/>
    </source>
</evidence>
<dbReference type="Gene3D" id="1.25.40.10">
    <property type="entry name" value="Tetratricopeptide repeat domain"/>
    <property type="match status" value="1"/>
</dbReference>
<dbReference type="InterPro" id="IPR018936">
    <property type="entry name" value="PI3/4_kinase_CS"/>
</dbReference>
<evidence type="ECO:0000256" key="9">
    <source>
        <dbReference type="ARBA" id="ARBA00022840"/>
    </source>
</evidence>
<dbReference type="GO" id="GO:0006281">
    <property type="term" value="P:DNA repair"/>
    <property type="evidence" value="ECO:0000318"/>
    <property type="project" value="GO_Central"/>
</dbReference>
<dbReference type="PANTHER" id="PTHR11139:SF69">
    <property type="entry name" value="SERINE_THREONINE-PROTEIN KINASE ATR"/>
    <property type="match status" value="1"/>
</dbReference>
<dbReference type="GO" id="GO:0004674">
    <property type="term" value="F:protein serine/threonine kinase activity"/>
    <property type="evidence" value="ECO:0000318"/>
    <property type="project" value="GO_Central"/>
</dbReference>
<protein>
    <recommendedName>
        <fullName evidence="13">Serine/threonine-protein kinase ATR</fullName>
        <ecNumber evidence="3">2.7.11.1</ecNumber>
    </recommendedName>
</protein>
<dbReference type="PROSITE" id="PS51190">
    <property type="entry name" value="FATC"/>
    <property type="match status" value="1"/>
</dbReference>
<evidence type="ECO:0000256" key="3">
    <source>
        <dbReference type="ARBA" id="ARBA00012513"/>
    </source>
</evidence>
<keyword evidence="9" id="KW-0067">ATP-binding</keyword>
<evidence type="ECO:0000256" key="7">
    <source>
        <dbReference type="ARBA" id="ARBA00022763"/>
    </source>
</evidence>
<feature type="domain" description="FATC" evidence="18">
    <location>
        <begin position="2615"/>
        <end position="2647"/>
    </location>
</feature>
<dbReference type="Gene3D" id="3.30.1010.10">
    <property type="entry name" value="Phosphatidylinositol 3-kinase Catalytic Subunit, Chain A, domain 4"/>
    <property type="match status" value="1"/>
</dbReference>
<dbReference type="SUPFAM" id="SSF48371">
    <property type="entry name" value="ARM repeat"/>
    <property type="match status" value="1"/>
</dbReference>
<dbReference type="PANTHER" id="PTHR11139">
    <property type="entry name" value="ATAXIA TELANGIECTASIA MUTATED ATM -RELATED"/>
    <property type="match status" value="1"/>
</dbReference>
<dbReference type="FunFam" id="3.30.1010.10:FF:000036">
    <property type="entry name" value="Serine/threonine-protein kinase ATR"/>
    <property type="match status" value="1"/>
</dbReference>
<dbReference type="SMART" id="SM01343">
    <property type="entry name" value="FATC"/>
    <property type="match status" value="1"/>
</dbReference>
<dbReference type="EC" id="2.7.11.1" evidence="3"/>
<dbReference type="GO" id="GO:0000723">
    <property type="term" value="P:telomere maintenance"/>
    <property type="evidence" value="ECO:0000318"/>
    <property type="project" value="GO_Central"/>
</dbReference>
<evidence type="ECO:0000256" key="2">
    <source>
        <dbReference type="ARBA" id="ARBA00010769"/>
    </source>
</evidence>
<keyword evidence="6" id="KW-0547">Nucleotide-binding</keyword>
<dbReference type="SMART" id="SM00802">
    <property type="entry name" value="UME"/>
    <property type="match status" value="1"/>
</dbReference>
<dbReference type="HOGENOM" id="CLU_000178_2_0_1"/>
<accession>W1NLC6</accession>
<reference evidence="20" key="1">
    <citation type="journal article" date="2013" name="Science">
        <title>The Amborella genome and the evolution of flowering plants.</title>
        <authorList>
            <consortium name="Amborella Genome Project"/>
        </authorList>
    </citation>
    <scope>NUCLEOTIDE SEQUENCE [LARGE SCALE GENOMIC DNA]</scope>
</reference>
<comment type="catalytic activity">
    <reaction evidence="14">
        <text>L-threonyl-[protein] + ATP = O-phospho-L-threonyl-[protein] + ADP + H(+)</text>
        <dbReference type="Rhea" id="RHEA:46608"/>
        <dbReference type="Rhea" id="RHEA-COMP:11060"/>
        <dbReference type="Rhea" id="RHEA-COMP:11605"/>
        <dbReference type="ChEBI" id="CHEBI:15378"/>
        <dbReference type="ChEBI" id="CHEBI:30013"/>
        <dbReference type="ChEBI" id="CHEBI:30616"/>
        <dbReference type="ChEBI" id="CHEBI:61977"/>
        <dbReference type="ChEBI" id="CHEBI:456216"/>
        <dbReference type="EC" id="2.7.11.1"/>
    </reaction>
</comment>
<dbReference type="Gramene" id="ERM96276">
    <property type="protein sequence ID" value="ERM96276"/>
    <property type="gene ID" value="AMTR_s00001p00163820"/>
</dbReference>
<keyword evidence="20" id="KW-1185">Reference proteome</keyword>
<dbReference type="Proteomes" id="UP000017836">
    <property type="component" value="Unassembled WGS sequence"/>
</dbReference>
<keyword evidence="7" id="KW-0227">DNA damage</keyword>
<keyword evidence="11" id="KW-0539">Nucleus</keyword>
<evidence type="ECO:0000256" key="1">
    <source>
        <dbReference type="ARBA" id="ARBA00004123"/>
    </source>
</evidence>